<reference evidence="2 3" key="1">
    <citation type="submission" date="2020-01" db="EMBL/GenBank/DDBJ databases">
        <title>Whole genome sequence of Heliobacterium gestii DSM 11169.</title>
        <authorList>
            <person name="Kyndt J.A."/>
            <person name="Meyer T.E."/>
        </authorList>
    </citation>
    <scope>NUCLEOTIDE SEQUENCE [LARGE SCALE GENOMIC DNA]</scope>
    <source>
        <strain evidence="2 3">DSM 11169</strain>
    </source>
</reference>
<gene>
    <name evidence="2" type="ORF">GTO89_05930</name>
</gene>
<sequence>MGEERRKHQRLSLHDNPLCATAKLAVEKRAGQIRHSDGIDLCVLNISPGGAQLLSHLRFPTAGEYPELTMHLQTRLSGALKEEARIVWRREEGDLYRYGVEFIRTEEEKEHLLRVQIHNAETFLQNRDIANMTLHCNFCAKAKCPIQTKKRVVEC</sequence>
<dbReference type="Pfam" id="PF07238">
    <property type="entry name" value="PilZ"/>
    <property type="match status" value="1"/>
</dbReference>
<dbReference type="InterPro" id="IPR009875">
    <property type="entry name" value="PilZ_domain"/>
</dbReference>
<feature type="domain" description="PilZ" evidence="1">
    <location>
        <begin position="4"/>
        <end position="114"/>
    </location>
</feature>
<comment type="caution">
    <text evidence="2">The sequence shown here is derived from an EMBL/GenBank/DDBJ whole genome shotgun (WGS) entry which is preliminary data.</text>
</comment>
<accession>A0A845LDP0</accession>
<evidence type="ECO:0000259" key="1">
    <source>
        <dbReference type="Pfam" id="PF07238"/>
    </source>
</evidence>
<dbReference type="RefSeq" id="WP_161261141.1">
    <property type="nucleotide sequence ID" value="NZ_JAFBDC010000003.1"/>
</dbReference>
<name>A0A845LDP0_HELGE</name>
<dbReference type="Proteomes" id="UP000471031">
    <property type="component" value="Unassembled WGS sequence"/>
</dbReference>
<dbReference type="AlphaFoldDB" id="A0A845LDP0"/>
<dbReference type="OrthoDB" id="2382373at2"/>
<keyword evidence="3" id="KW-1185">Reference proteome</keyword>
<protein>
    <recommendedName>
        <fullName evidence="1">PilZ domain-containing protein</fullName>
    </recommendedName>
</protein>
<evidence type="ECO:0000313" key="2">
    <source>
        <dbReference type="EMBL" id="MZP42575.1"/>
    </source>
</evidence>
<dbReference type="SUPFAM" id="SSF141371">
    <property type="entry name" value="PilZ domain-like"/>
    <property type="match status" value="1"/>
</dbReference>
<evidence type="ECO:0000313" key="3">
    <source>
        <dbReference type="Proteomes" id="UP000471031"/>
    </source>
</evidence>
<dbReference type="Gene3D" id="2.40.10.220">
    <property type="entry name" value="predicted glycosyltransferase like domains"/>
    <property type="match status" value="1"/>
</dbReference>
<proteinExistence type="predicted"/>
<dbReference type="EMBL" id="WXEX01000004">
    <property type="protein sequence ID" value="MZP42575.1"/>
    <property type="molecule type" value="Genomic_DNA"/>
</dbReference>
<organism evidence="2 3">
    <name type="scientific">Heliomicrobium gestii</name>
    <name type="common">Heliobacterium gestii</name>
    <dbReference type="NCBI Taxonomy" id="2699"/>
    <lineage>
        <taxon>Bacteria</taxon>
        <taxon>Bacillati</taxon>
        <taxon>Bacillota</taxon>
        <taxon>Clostridia</taxon>
        <taxon>Eubacteriales</taxon>
        <taxon>Heliobacteriaceae</taxon>
        <taxon>Heliomicrobium</taxon>
    </lineage>
</organism>
<dbReference type="GO" id="GO:0035438">
    <property type="term" value="F:cyclic-di-GMP binding"/>
    <property type="evidence" value="ECO:0007669"/>
    <property type="project" value="InterPro"/>
</dbReference>